<accession>A0A1M6T773</accession>
<evidence type="ECO:0000313" key="2">
    <source>
        <dbReference type="Proteomes" id="UP000184263"/>
    </source>
</evidence>
<organism evidence="1 2">
    <name type="scientific">Selenomonas ruminantium</name>
    <dbReference type="NCBI Taxonomy" id="971"/>
    <lineage>
        <taxon>Bacteria</taxon>
        <taxon>Bacillati</taxon>
        <taxon>Bacillota</taxon>
        <taxon>Negativicutes</taxon>
        <taxon>Selenomonadales</taxon>
        <taxon>Selenomonadaceae</taxon>
        <taxon>Selenomonas</taxon>
    </lineage>
</organism>
<name>A0A1M6T773_SELRU</name>
<proteinExistence type="predicted"/>
<sequence length="85" mass="10291">MLFAGLRLEVRRFFGTIMLMLGDRGYSRADRKQMIRSSGLIEKCRDYDSATYVLHYNVEDWCDYMVNGNKWPRTPEERQRYSCWH</sequence>
<evidence type="ECO:0000313" key="1">
    <source>
        <dbReference type="EMBL" id="SHK52608.1"/>
    </source>
</evidence>
<gene>
    <name evidence="1" type="ORF">SAMN05216582_106115</name>
</gene>
<dbReference type="EMBL" id="FRBC01000006">
    <property type="protein sequence ID" value="SHK52608.1"/>
    <property type="molecule type" value="Genomic_DNA"/>
</dbReference>
<dbReference type="Proteomes" id="UP000184263">
    <property type="component" value="Unassembled WGS sequence"/>
</dbReference>
<reference evidence="1 2" key="1">
    <citation type="submission" date="2016-11" db="EMBL/GenBank/DDBJ databases">
        <authorList>
            <person name="Jaros S."/>
            <person name="Januszkiewicz K."/>
            <person name="Wedrychowicz H."/>
        </authorList>
    </citation>
    <scope>NUCLEOTIDE SEQUENCE [LARGE SCALE GENOMIC DNA]</scope>
    <source>
        <strain evidence="1 2">HD4</strain>
    </source>
</reference>
<protein>
    <submittedName>
        <fullName evidence="1">Uncharacterized protein</fullName>
    </submittedName>
</protein>
<dbReference type="AlphaFoldDB" id="A0A1M6T773"/>